<sequence>MGLLNMIRRTALLWITLSLELAATQTTLLPAMTIQPFAVTQMISGLSSQHNELVCSTWGNYHYKTFDGDVVQLPTTCNYILTSHCHNSYEDFNVQLRRRVMNGEPTISRIIMKLEGTVVQITKDSVSVGGQTVTLPFSSSGVLIEKLSSYIMVKAVFGLVAMWNEDDAFMVRLDEKYKNQTCGLCGDFNGIQQFNEFISDGSAMTVSEYGNHWRMDDPTEICEEDDMSHDENCGDETFCRYVFTSQVFSECSGLVSIESFVQVCMKDLCHCNISGSFCLCKTIAEYSRQCVHAGGKPAEWRTDHFCPHPCPNSMVHQECGNPCTDTCSNPERGQLCEQHCIDGCFCPPGTVFDDMNQSGCIPLHECPCVFGGKTFAAGENYTSTCRDCTCAQGEWSCAQKDCPHSCSVEGGSHITTYDGKAYTFHGDCTYVLSKQCTDTDFTVQGDLVKCGVTDTESCLKAVTLALSEGTTVIKVDSSGNLEINRIISQMPFFTADVSIFKPSSFYIVIQANLIGLRLEIQLVPLMQVYITTDSAYQGQTCGLCGNFNNIEADDFTTIGGLREGTAVDFANTWKTRASCPEIKRSFENPCSLSIENEKYAQHWCALLSDPSGLFAPCHTEVSPDVYQANCIYDSCNCERTEDCMCAALSSYVHACAARGILLDGWRDVTCKKYTTICPVSTVYSYNMTSCDRTCRSLGQSDSTCAIAFVPVDGCGCADGTFMNENEDCVASVNCSCYDSGKSISPGDVISIDGRSCVCEEGKLSCSGGHTGEECVAPMTFFNCSSAPSGSTGSECQKSCNTFDMACISTECVSGCVCPSGLVSDGNGDCIPEDLCPCYHNGVAYQPGESIFAECNTCTCNERRWQCTEHQCSGTCSIYGDGHYHTFDDKRYVFGGSSEYSVVQDYCSNNNVNGSFRVVTENIPCGTTGTTCSKAIKLFLGSNELRLTEGTYQVVQRDAGEEIPYQIRSMGLYMVIEANNGLMLIWDKKTTIHVKLSPEFSGRVCGLCGNYDGNANNDFTTRSQALAVDVLAFGNSWKLSSGPDATLTEDPCVHNPYREAWAQKQCSIITSSVFSACHPQVDPSSFYDACVRDSCACDSGGDYECFCTTVAAYSQACNEAGACVVWRTPKICPLFCDYYNPPGECEWHYKPCGAPCMHTCRNPSGNCSSQIPALEGCYPQCPPEQPIFDEDNMKCVVQEDCGCYDGLIHYETGQQVPTTDNCQSCTCSEFGIICDFDVYACTCIYNDVQYRYNDIIYHTTDGLGSCITAICSANGTIERTFMPCETTGVPTTSSPPTTTPIPTTVFVFSTPEHTTTSQGIFSTSRKPDTMATSGNTSQPATTEAIVTASTKEPKYSTEKQLSINTTLSPKSTSTLSTTAPKTETESSTEMENTSMTTSKTSIAPITKTLATITGEIFTTSSATSTSTLETTEEQRTTETVSSTTRPPNNSDDVDVISSAVVVAVVVVVVTDVEVVAALLVSVDDGTVVLSFTSSVVVGMLGVVVARVVSALIGFVVEDTPSVVISASVEDSALVVVDTTVVTGTAVVSVTVVGCVDVTTGNEVCVAGTEDVDNSDDVDVISSAVVVAVVVGWLVSSVVTTFGGLVVVDTVVVTDVEVVAALLVSVDDGAVVLSFTSRVVVGMLGVVVARVVSALIGFVVEETPSVVISASVEDSGLVDDTTVLNGTDVVSVTVVGCVDITTGNEVCVAGTEDVDNSDDVDVISSAVVVAVVVGWLVSSVVTTFGGLVCSGWDAWCGCCKSVFSFDWFCC</sequence>
<feature type="compositionally biased region" description="Polar residues" evidence="8">
    <location>
        <begin position="1314"/>
        <end position="1340"/>
    </location>
</feature>
<comment type="subcellular location">
    <subcellularLocation>
        <location evidence="1">Secreted</location>
    </subcellularLocation>
</comment>
<dbReference type="EMBL" id="JAFHDT010000001">
    <property type="protein sequence ID" value="KAI7813900.1"/>
    <property type="molecule type" value="Genomic_DNA"/>
</dbReference>
<dbReference type="PROSITE" id="PS51233">
    <property type="entry name" value="VWFD"/>
    <property type="match status" value="3"/>
</dbReference>
<feature type="transmembrane region" description="Helical" evidence="9">
    <location>
        <begin position="1454"/>
        <end position="1479"/>
    </location>
</feature>
<dbReference type="Pfam" id="PF01826">
    <property type="entry name" value="TIL"/>
    <property type="match status" value="1"/>
</dbReference>
<dbReference type="SUPFAM" id="SSF57567">
    <property type="entry name" value="Serine protease inhibitors"/>
    <property type="match status" value="4"/>
</dbReference>
<dbReference type="InterPro" id="IPR058753">
    <property type="entry name" value="TIL_OTOGL_Mucin"/>
</dbReference>
<evidence type="ECO:0000313" key="12">
    <source>
        <dbReference type="EMBL" id="KAI7813900.1"/>
    </source>
</evidence>
<keyword evidence="3 10" id="KW-0732">Signal</keyword>
<dbReference type="Proteomes" id="UP001059041">
    <property type="component" value="Linkage Group LG1"/>
</dbReference>
<feature type="domain" description="VWFD" evidence="11">
    <location>
        <begin position="404"/>
        <end position="580"/>
    </location>
</feature>
<gene>
    <name evidence="12" type="ORF">IRJ41_004023</name>
</gene>
<feature type="transmembrane region" description="Helical" evidence="9">
    <location>
        <begin position="1486"/>
        <end position="1515"/>
    </location>
</feature>
<dbReference type="Pfam" id="PF08742">
    <property type="entry name" value="C8"/>
    <property type="match status" value="3"/>
</dbReference>
<evidence type="ECO:0000256" key="9">
    <source>
        <dbReference type="SAM" id="Phobius"/>
    </source>
</evidence>
<dbReference type="SMART" id="SM00832">
    <property type="entry name" value="C8"/>
    <property type="match status" value="3"/>
</dbReference>
<dbReference type="SMART" id="SM00216">
    <property type="entry name" value="VWD"/>
    <property type="match status" value="3"/>
</dbReference>
<dbReference type="InterPro" id="IPR014853">
    <property type="entry name" value="VWF/SSPO/ZAN-like_Cys-rich_dom"/>
</dbReference>
<evidence type="ECO:0000256" key="10">
    <source>
        <dbReference type="SAM" id="SignalP"/>
    </source>
</evidence>
<dbReference type="InterPro" id="IPR001846">
    <property type="entry name" value="VWF_type-D"/>
</dbReference>
<evidence type="ECO:0000256" key="4">
    <source>
        <dbReference type="ARBA" id="ARBA00022737"/>
    </source>
</evidence>
<dbReference type="PANTHER" id="PTHR11339:SF408">
    <property type="entry name" value="MUCIN-5B"/>
    <property type="match status" value="1"/>
</dbReference>
<dbReference type="InterPro" id="IPR001007">
    <property type="entry name" value="VWF_dom"/>
</dbReference>
<proteinExistence type="predicted"/>
<dbReference type="Pfam" id="PF00094">
    <property type="entry name" value="VWD"/>
    <property type="match status" value="3"/>
</dbReference>
<feature type="transmembrane region" description="Helical" evidence="9">
    <location>
        <begin position="1578"/>
        <end position="1597"/>
    </location>
</feature>
<dbReference type="InterPro" id="IPR002919">
    <property type="entry name" value="TIL_dom"/>
</dbReference>
<keyword evidence="2" id="KW-0964">Secreted</keyword>
<keyword evidence="4" id="KW-0677">Repeat</keyword>
<dbReference type="FunFam" id="2.10.25.10:FF:000153">
    <property type="entry name" value="MUC5B isoform 1"/>
    <property type="match status" value="1"/>
</dbReference>
<evidence type="ECO:0000313" key="13">
    <source>
        <dbReference type="Proteomes" id="UP001059041"/>
    </source>
</evidence>
<evidence type="ECO:0000256" key="8">
    <source>
        <dbReference type="SAM" id="MobiDB-lite"/>
    </source>
</evidence>
<keyword evidence="9" id="KW-0812">Transmembrane</keyword>
<feature type="compositionally biased region" description="Low complexity" evidence="8">
    <location>
        <begin position="1364"/>
        <end position="1398"/>
    </location>
</feature>
<feature type="region of interest" description="Disordered" evidence="8">
    <location>
        <begin position="1420"/>
        <end position="1449"/>
    </location>
</feature>
<dbReference type="GO" id="GO:0005615">
    <property type="term" value="C:extracellular space"/>
    <property type="evidence" value="ECO:0007669"/>
    <property type="project" value="TreeGrafter"/>
</dbReference>
<evidence type="ECO:0000256" key="6">
    <source>
        <dbReference type="ARBA" id="ARBA00023180"/>
    </source>
</evidence>
<comment type="caution">
    <text evidence="12">The sequence shown here is derived from an EMBL/GenBank/DDBJ whole genome shotgun (WGS) entry which is preliminary data.</text>
</comment>
<keyword evidence="13" id="KW-1185">Reference proteome</keyword>
<feature type="signal peptide" evidence="10">
    <location>
        <begin position="1"/>
        <end position="26"/>
    </location>
</feature>
<dbReference type="GO" id="GO:0031012">
    <property type="term" value="C:extracellular matrix"/>
    <property type="evidence" value="ECO:0007669"/>
    <property type="project" value="TreeGrafter"/>
</dbReference>
<dbReference type="PANTHER" id="PTHR11339">
    <property type="entry name" value="EXTRACELLULAR MATRIX GLYCOPROTEIN RELATED"/>
    <property type="match status" value="1"/>
</dbReference>
<dbReference type="SMART" id="SM00215">
    <property type="entry name" value="VWC_out"/>
    <property type="match status" value="2"/>
</dbReference>
<keyword evidence="5" id="KW-1015">Disulfide bond</keyword>
<dbReference type="CDD" id="cd19941">
    <property type="entry name" value="TIL"/>
    <property type="match status" value="3"/>
</dbReference>
<evidence type="ECO:0000256" key="7">
    <source>
        <dbReference type="ARBA" id="ARBA00063950"/>
    </source>
</evidence>
<feature type="chain" id="PRO_5040875027" evidence="10">
    <location>
        <begin position="27"/>
        <end position="1768"/>
    </location>
</feature>
<evidence type="ECO:0000256" key="2">
    <source>
        <dbReference type="ARBA" id="ARBA00022525"/>
    </source>
</evidence>
<name>A0A9W7X3J1_TRIRA</name>
<feature type="domain" description="VWFD" evidence="11">
    <location>
        <begin position="53"/>
        <end position="223"/>
    </location>
</feature>
<keyword evidence="6" id="KW-0325">Glycoprotein</keyword>
<protein>
    <submittedName>
        <fullName evidence="12">Mucin-2</fullName>
    </submittedName>
</protein>
<organism evidence="12 13">
    <name type="scientific">Triplophysa rosa</name>
    <name type="common">Cave loach</name>
    <dbReference type="NCBI Taxonomy" id="992332"/>
    <lineage>
        <taxon>Eukaryota</taxon>
        <taxon>Metazoa</taxon>
        <taxon>Chordata</taxon>
        <taxon>Craniata</taxon>
        <taxon>Vertebrata</taxon>
        <taxon>Euteleostomi</taxon>
        <taxon>Actinopterygii</taxon>
        <taxon>Neopterygii</taxon>
        <taxon>Teleostei</taxon>
        <taxon>Ostariophysi</taxon>
        <taxon>Cypriniformes</taxon>
        <taxon>Nemacheilidae</taxon>
        <taxon>Triplophysa</taxon>
    </lineage>
</organism>
<accession>A0A9W7X3J1</accession>
<feature type="region of interest" description="Disordered" evidence="8">
    <location>
        <begin position="1314"/>
        <end position="1398"/>
    </location>
</feature>
<evidence type="ECO:0000256" key="1">
    <source>
        <dbReference type="ARBA" id="ARBA00004613"/>
    </source>
</evidence>
<evidence type="ECO:0000256" key="5">
    <source>
        <dbReference type="ARBA" id="ARBA00023157"/>
    </source>
</evidence>
<dbReference type="Pfam" id="PF25962">
    <property type="entry name" value="TIL_OTOGL_Mucin"/>
    <property type="match status" value="1"/>
</dbReference>
<comment type="subunit">
    <text evidence="7">Homomultimer; disulfide-linked. The N- and C-terminus mediate their assembly into higher order structures to form filaments. The CTCK domains of two polypeptides associate in the endoplasmic reticulum to generate intermolecularly disulfide-bonded dimers. These dimers progress to the Golgi apparatus, which is a more acidic environment than the endoplasmic reticulum. Under acidic conditions, the N-termini form non-covalent intermolecular interactions that juxtapose assemblies from different CTCK-linked dimers to produce long, disulfide-linked polymers that remain highly compact until secretion.</text>
</comment>
<reference evidence="12" key="1">
    <citation type="submission" date="2021-02" db="EMBL/GenBank/DDBJ databases">
        <title>Comparative genomics reveals that relaxation of natural selection precedes convergent phenotypic evolution of cavefish.</title>
        <authorList>
            <person name="Peng Z."/>
        </authorList>
    </citation>
    <scope>NUCLEOTIDE SEQUENCE</scope>
    <source>
        <tissue evidence="12">Muscle</tissue>
    </source>
</reference>
<keyword evidence="9" id="KW-0472">Membrane</keyword>
<dbReference type="Gene3D" id="2.10.25.10">
    <property type="entry name" value="Laminin"/>
    <property type="match status" value="3"/>
</dbReference>
<dbReference type="FunFam" id="2.10.25.10:FF:000414">
    <property type="entry name" value="von Willebrand factor"/>
    <property type="match status" value="1"/>
</dbReference>
<evidence type="ECO:0000259" key="11">
    <source>
        <dbReference type="PROSITE" id="PS51233"/>
    </source>
</evidence>
<evidence type="ECO:0000256" key="3">
    <source>
        <dbReference type="ARBA" id="ARBA00022729"/>
    </source>
</evidence>
<feature type="domain" description="VWFD" evidence="11">
    <location>
        <begin position="873"/>
        <end position="1044"/>
    </location>
</feature>
<keyword evidence="9" id="KW-1133">Transmembrane helix</keyword>
<dbReference type="FunFam" id="2.10.25.10:FF:000674">
    <property type="entry name" value="Mucin-2"/>
    <property type="match status" value="1"/>
</dbReference>
<feature type="transmembrane region" description="Helical" evidence="9">
    <location>
        <begin position="1636"/>
        <end position="1658"/>
    </location>
</feature>
<dbReference type="InterPro" id="IPR036084">
    <property type="entry name" value="Ser_inhib-like_sf"/>
</dbReference>
<dbReference type="InterPro" id="IPR050780">
    <property type="entry name" value="Mucin_vWF_Thrombospondin_sf"/>
</dbReference>